<protein>
    <submittedName>
        <fullName evidence="1">Uncharacterized protein</fullName>
    </submittedName>
</protein>
<dbReference type="HOGENOM" id="CLU_2120794_0_0_1"/>
<organism evidence="1 2">
    <name type="scientific">Pseudozyma antarctica</name>
    <name type="common">Yeast</name>
    <name type="synonym">Candida antarctica</name>
    <dbReference type="NCBI Taxonomy" id="84753"/>
    <lineage>
        <taxon>Eukaryota</taxon>
        <taxon>Fungi</taxon>
        <taxon>Dikarya</taxon>
        <taxon>Basidiomycota</taxon>
        <taxon>Ustilaginomycotina</taxon>
        <taxon>Ustilaginomycetes</taxon>
        <taxon>Ustilaginales</taxon>
        <taxon>Ustilaginaceae</taxon>
        <taxon>Moesziomyces</taxon>
    </lineage>
</organism>
<evidence type="ECO:0000313" key="2">
    <source>
        <dbReference type="Proteomes" id="UP000053758"/>
    </source>
</evidence>
<name>A0A081CJB7_PSEA2</name>
<evidence type="ECO:0000313" key="1">
    <source>
        <dbReference type="EMBL" id="GAK66763.1"/>
    </source>
</evidence>
<accession>A0A081CJB7</accession>
<proteinExistence type="predicted"/>
<reference evidence="2" key="1">
    <citation type="journal article" date="2014" name="Genome Announc.">
        <title>Draft Genome Sequence of the Yeast Pseudozyma antarctica Type Strain JCM10317, a Producer of the Glycolipid Biosurfactants, Mannosylerythritol Lipids.</title>
        <authorList>
            <person name="Saika A."/>
            <person name="Koike H."/>
            <person name="Hori T."/>
            <person name="Fukuoka T."/>
            <person name="Sato S."/>
            <person name="Habe H."/>
            <person name="Kitamoto D."/>
            <person name="Morita T."/>
        </authorList>
    </citation>
    <scope>NUCLEOTIDE SEQUENCE [LARGE SCALE GENOMIC DNA]</scope>
    <source>
        <strain evidence="2">JCM 10317</strain>
    </source>
</reference>
<keyword evidence="2" id="KW-1185">Reference proteome</keyword>
<sequence>MHRRSSSVGAFAVEAHFELATLNCRTATACCNGDPLAATPESATILSPLAAAAEAHAPLRPAASGSVRDAAQRQPKAQQKLKAQQQHQQQQQQQPQNTISTPSKRRGFSGGPRD</sequence>
<dbReference type="Proteomes" id="UP000053758">
    <property type="component" value="Unassembled WGS sequence"/>
</dbReference>
<dbReference type="EMBL" id="DF830081">
    <property type="protein sequence ID" value="GAK66763.1"/>
    <property type="molecule type" value="Genomic_DNA"/>
</dbReference>
<gene>
    <name evidence="1" type="ORF">PAN0_014d4986</name>
</gene>
<dbReference type="RefSeq" id="XP_014655178.1">
    <property type="nucleotide sequence ID" value="XM_014799692.1"/>
</dbReference>
<dbReference type="AlphaFoldDB" id="A0A081CJB7"/>
<dbReference type="GeneID" id="26305827"/>